<reference evidence="1 2" key="1">
    <citation type="submission" date="2018-11" db="EMBL/GenBank/DDBJ databases">
        <title>Proposal to divide the Flavobacteriaceae and reorganize its genera based on Amino Acid Identity values calculated from whole genome sequences.</title>
        <authorList>
            <person name="Nicholson A.C."/>
            <person name="Gulvik C.A."/>
            <person name="Whitney A.M."/>
            <person name="Humrighouse B.W."/>
            <person name="Bell M."/>
            <person name="Holmes B."/>
            <person name="Steigerwalt A."/>
            <person name="Villarma A."/>
            <person name="Sheth M."/>
            <person name="Batra D."/>
            <person name="Pryor J."/>
            <person name="Bernardet J.-F."/>
            <person name="Hugo C."/>
            <person name="Kampfer P."/>
            <person name="Newman J."/>
            <person name="Mcquiston J.R."/>
        </authorList>
    </citation>
    <scope>NUCLEOTIDE SEQUENCE [LARGE SCALE GENOMIC DNA]</scope>
    <source>
        <strain evidence="1 2">G0235</strain>
    </source>
</reference>
<dbReference type="Gene3D" id="3.40.1440.10">
    <property type="entry name" value="GIY-YIG endonuclease"/>
    <property type="match status" value="1"/>
</dbReference>
<sequence>MKNALKKQLRERAKDHTTTMGVLAVTNISNGKKYVQGSLNLEALVNKMKFLLNGGLFTHPQLQKEWTELGNDSFTFEFVVIVPDQNNEFINYRKEIQKAEQSYISGLITELY</sequence>
<name>A0ABX9X7W6_9FLAO</name>
<evidence type="ECO:0000313" key="2">
    <source>
        <dbReference type="Proteomes" id="UP000281899"/>
    </source>
</evidence>
<organism evidence="1 2">
    <name type="scientific">Chryseobacterium cucumeris</name>
    <dbReference type="NCBI Taxonomy" id="1813611"/>
    <lineage>
        <taxon>Bacteria</taxon>
        <taxon>Pseudomonadati</taxon>
        <taxon>Bacteroidota</taxon>
        <taxon>Flavobacteriia</taxon>
        <taxon>Flavobacteriales</taxon>
        <taxon>Weeksellaceae</taxon>
        <taxon>Chryseobacterium group</taxon>
        <taxon>Chryseobacterium</taxon>
    </lineage>
</organism>
<dbReference type="Proteomes" id="UP000281899">
    <property type="component" value="Unassembled WGS sequence"/>
</dbReference>
<evidence type="ECO:0000313" key="1">
    <source>
        <dbReference type="EMBL" id="ROH91479.1"/>
    </source>
</evidence>
<proteinExistence type="predicted"/>
<dbReference type="RefSeq" id="WP_120233409.1">
    <property type="nucleotide sequence ID" value="NZ_JALRGU010000384.1"/>
</dbReference>
<comment type="caution">
    <text evidence="1">The sequence shown here is derived from an EMBL/GenBank/DDBJ whole genome shotgun (WGS) entry which is preliminary data.</text>
</comment>
<gene>
    <name evidence="1" type="ORF">EGI15_13055</name>
</gene>
<dbReference type="InterPro" id="IPR035901">
    <property type="entry name" value="GIY-YIG_endonuc_sf"/>
</dbReference>
<dbReference type="CDD" id="cd10451">
    <property type="entry name" value="GIY-YIG_LuxR_like"/>
    <property type="match status" value="1"/>
</dbReference>
<dbReference type="EMBL" id="RJTW01000006">
    <property type="protein sequence ID" value="ROH91479.1"/>
    <property type="molecule type" value="Genomic_DNA"/>
</dbReference>
<accession>A0ABX9X7W6</accession>
<protein>
    <submittedName>
        <fullName evidence="1">GIY-YIG nuclease family protein</fullName>
    </submittedName>
</protein>
<keyword evidence="2" id="KW-1185">Reference proteome</keyword>
<dbReference type="GeneID" id="301713599"/>